<dbReference type="Proteomes" id="UP000283633">
    <property type="component" value="Unassembled WGS sequence"/>
</dbReference>
<comment type="caution">
    <text evidence="1">The sequence shown here is derived from an EMBL/GenBank/DDBJ whole genome shotgun (WGS) entry which is preliminary data.</text>
</comment>
<evidence type="ECO:0000313" key="1">
    <source>
        <dbReference type="EMBL" id="RRK09139.1"/>
    </source>
</evidence>
<dbReference type="GO" id="GO:0016740">
    <property type="term" value="F:transferase activity"/>
    <property type="evidence" value="ECO:0007669"/>
    <property type="project" value="UniProtKB-KW"/>
</dbReference>
<feature type="non-terminal residue" evidence="1">
    <location>
        <position position="1"/>
    </location>
</feature>
<dbReference type="SUPFAM" id="SSF53756">
    <property type="entry name" value="UDP-Glycosyltransferase/glycogen phosphorylase"/>
    <property type="match status" value="1"/>
</dbReference>
<protein>
    <submittedName>
        <fullName evidence="1">Glycosyl transferase</fullName>
    </submittedName>
</protein>
<name>A0A3R8LHX9_9LACO</name>
<evidence type="ECO:0000313" key="2">
    <source>
        <dbReference type="Proteomes" id="UP000283633"/>
    </source>
</evidence>
<keyword evidence="2" id="KW-1185">Reference proteome</keyword>
<dbReference type="EMBL" id="QWZQ01000143">
    <property type="protein sequence ID" value="RRK09139.1"/>
    <property type="molecule type" value="Genomic_DNA"/>
</dbReference>
<reference evidence="1 2" key="1">
    <citation type="submission" date="2018-08" db="EMBL/GenBank/DDBJ databases">
        <title>Genome Lactobacillus garii FI11369.</title>
        <authorList>
            <person name="Diaz M."/>
            <person name="Narbad A."/>
        </authorList>
    </citation>
    <scope>NUCLEOTIDE SEQUENCE [LARGE SCALE GENOMIC DNA]</scope>
    <source>
        <strain evidence="1 2">FI11369</strain>
    </source>
</reference>
<keyword evidence="1" id="KW-0808">Transferase</keyword>
<dbReference type="AlphaFoldDB" id="A0A3R8LHX9"/>
<feature type="non-terminal residue" evidence="1">
    <location>
        <position position="110"/>
    </location>
</feature>
<sequence>YIKNNYDRPGLKTCFIPYGATVSETPTSITNKNQKWFDRFDIKLNNYYLIVGRFVPENNYEVMITEFMKSNTKRPLVIVTNVGKNKFYRNLESKTHFSQDSRIKFVGTVY</sequence>
<gene>
    <name evidence="1" type="ORF">D1831_14465</name>
</gene>
<dbReference type="Gene3D" id="3.40.50.2000">
    <property type="entry name" value="Glycogen Phosphorylase B"/>
    <property type="match status" value="1"/>
</dbReference>
<organism evidence="1 2">
    <name type="scientific">Lactiplantibacillus garii</name>
    <dbReference type="NCBI Taxonomy" id="2306423"/>
    <lineage>
        <taxon>Bacteria</taxon>
        <taxon>Bacillati</taxon>
        <taxon>Bacillota</taxon>
        <taxon>Bacilli</taxon>
        <taxon>Lactobacillales</taxon>
        <taxon>Lactobacillaceae</taxon>
        <taxon>Lactiplantibacillus</taxon>
    </lineage>
</organism>
<proteinExistence type="predicted"/>
<accession>A0A3R8LHX9</accession>